<evidence type="ECO:0000313" key="6">
    <source>
        <dbReference type="EMBL" id="OFC69309.1"/>
    </source>
</evidence>
<keyword evidence="6" id="KW-0946">Virion</keyword>
<dbReference type="EMBL" id="MDHN01000040">
    <property type="protein sequence ID" value="OFC69309.1"/>
    <property type="molecule type" value="Genomic_DNA"/>
</dbReference>
<dbReference type="HAMAP" id="MF_00925">
    <property type="entry name" value="OM_assembly_BamE"/>
    <property type="match status" value="1"/>
</dbReference>
<dbReference type="GO" id="GO:1990063">
    <property type="term" value="C:Bam protein complex"/>
    <property type="evidence" value="ECO:0007669"/>
    <property type="project" value="TreeGrafter"/>
</dbReference>
<dbReference type="PANTHER" id="PTHR37482">
    <property type="entry name" value="OUTER MEMBRANE PROTEIN ASSEMBLY FACTOR BAME"/>
    <property type="match status" value="1"/>
</dbReference>
<dbReference type="PANTHER" id="PTHR37482:SF1">
    <property type="entry name" value="OUTER MEMBRANE PROTEIN ASSEMBLY FACTOR BAME"/>
    <property type="match status" value="1"/>
</dbReference>
<dbReference type="RefSeq" id="WP_070126755.1">
    <property type="nucleotide sequence ID" value="NZ_MDHN01000040.1"/>
</dbReference>
<keyword evidence="2 4" id="KW-0472">Membrane</keyword>
<evidence type="ECO:0000256" key="2">
    <source>
        <dbReference type="ARBA" id="ARBA00023136"/>
    </source>
</evidence>
<protein>
    <recommendedName>
        <fullName evidence="4">Outer membrane protein assembly factor BamE</fullName>
    </recommendedName>
</protein>
<dbReference type="GO" id="GO:0030674">
    <property type="term" value="F:protein-macromolecule adaptor activity"/>
    <property type="evidence" value="ECO:0007669"/>
    <property type="project" value="TreeGrafter"/>
</dbReference>
<gene>
    <name evidence="4" type="primary">bamE</name>
    <name evidence="6" type="ORF">BFC18_17960</name>
</gene>
<dbReference type="OrthoDB" id="9808250at2"/>
<feature type="domain" description="Outer membrane protein assembly factor BamE" evidence="5">
    <location>
        <begin position="31"/>
        <end position="103"/>
    </location>
</feature>
<keyword evidence="1 4" id="KW-0732">Signal</keyword>
<keyword evidence="6" id="KW-0261">Viral envelope protein</keyword>
<reference evidence="6 7" key="1">
    <citation type="submission" date="2016-08" db="EMBL/GenBank/DDBJ databases">
        <authorList>
            <person name="Seilhamer J.J."/>
        </authorList>
    </citation>
    <scope>NUCLEOTIDE SEQUENCE [LARGE SCALE GENOMIC DNA]</scope>
    <source>
        <strain evidence="6 7">KCTC 42603</strain>
    </source>
</reference>
<evidence type="ECO:0000256" key="3">
    <source>
        <dbReference type="ARBA" id="ARBA00023237"/>
    </source>
</evidence>
<accession>A0A1E7Z6X5</accession>
<comment type="subcellular location">
    <subcellularLocation>
        <location evidence="4">Cell outer membrane</location>
        <topology evidence="4">Lipid-anchor</topology>
    </subcellularLocation>
</comment>
<dbReference type="InterPro" id="IPR007450">
    <property type="entry name" value="BamE_dom"/>
</dbReference>
<dbReference type="Pfam" id="PF04355">
    <property type="entry name" value="BamE"/>
    <property type="match status" value="1"/>
</dbReference>
<dbReference type="GO" id="GO:0051205">
    <property type="term" value="P:protein insertion into membrane"/>
    <property type="evidence" value="ECO:0007669"/>
    <property type="project" value="UniProtKB-UniRule"/>
</dbReference>
<dbReference type="Proteomes" id="UP000175691">
    <property type="component" value="Unassembled WGS sequence"/>
</dbReference>
<sequence length="118" mass="13803">MKLYQIAILLTAVFFSTACSNWIYRIDVPQGNFLDERDVQKLRVGMTKEQVIYVLGHPVVQDSFNKSTWYYVYDMKRGMEKRGEDFQKQLVLSFNDNKLATAEGDFELSEDFNTPLDQ</sequence>
<dbReference type="InterPro" id="IPR037873">
    <property type="entry name" value="BamE-like"/>
</dbReference>
<comment type="similarity">
    <text evidence="4">Belongs to the BamE family.</text>
</comment>
<dbReference type="PROSITE" id="PS51257">
    <property type="entry name" value="PROKAR_LIPOPROTEIN"/>
    <property type="match status" value="1"/>
</dbReference>
<name>A0A1E7Z6X5_9ALTE</name>
<keyword evidence="3 4" id="KW-0998">Cell outer membrane</keyword>
<comment type="subunit">
    <text evidence="4">Part of the Bam complex.</text>
</comment>
<dbReference type="InterPro" id="IPR026592">
    <property type="entry name" value="BamE"/>
</dbReference>
<comment type="function">
    <text evidence="4">Part of the outer membrane protein assembly complex, which is involved in assembly and insertion of beta-barrel proteins into the outer membrane.</text>
</comment>
<dbReference type="STRING" id="1656094.BFC18_17960"/>
<dbReference type="Gene3D" id="3.30.1450.10">
    <property type="match status" value="1"/>
</dbReference>
<evidence type="ECO:0000259" key="5">
    <source>
        <dbReference type="Pfam" id="PF04355"/>
    </source>
</evidence>
<organism evidence="6 7">
    <name type="scientific">Alteromonas confluentis</name>
    <dbReference type="NCBI Taxonomy" id="1656094"/>
    <lineage>
        <taxon>Bacteria</taxon>
        <taxon>Pseudomonadati</taxon>
        <taxon>Pseudomonadota</taxon>
        <taxon>Gammaproteobacteria</taxon>
        <taxon>Alteromonadales</taxon>
        <taxon>Alteromonadaceae</taxon>
        <taxon>Alteromonas/Salinimonas group</taxon>
        <taxon>Alteromonas</taxon>
    </lineage>
</organism>
<evidence type="ECO:0000313" key="7">
    <source>
        <dbReference type="Proteomes" id="UP000175691"/>
    </source>
</evidence>
<proteinExistence type="inferred from homology"/>
<evidence type="ECO:0000256" key="4">
    <source>
        <dbReference type="HAMAP-Rule" id="MF_00925"/>
    </source>
</evidence>
<keyword evidence="4" id="KW-0449">Lipoprotein</keyword>
<keyword evidence="4" id="KW-0564">Palmitate</keyword>
<evidence type="ECO:0000256" key="1">
    <source>
        <dbReference type="ARBA" id="ARBA00022729"/>
    </source>
</evidence>
<dbReference type="GO" id="GO:0043165">
    <property type="term" value="P:Gram-negative-bacterium-type cell outer membrane assembly"/>
    <property type="evidence" value="ECO:0007669"/>
    <property type="project" value="UniProtKB-UniRule"/>
</dbReference>
<keyword evidence="7" id="KW-1185">Reference proteome</keyword>
<comment type="caution">
    <text evidence="6">The sequence shown here is derived from an EMBL/GenBank/DDBJ whole genome shotgun (WGS) entry which is preliminary data.</text>
</comment>
<dbReference type="AlphaFoldDB" id="A0A1E7Z6X5"/>